<keyword evidence="3" id="KW-1185">Reference proteome</keyword>
<feature type="non-terminal residue" evidence="2">
    <location>
        <position position="229"/>
    </location>
</feature>
<comment type="caution">
    <text evidence="2">The sequence shown here is derived from an EMBL/GenBank/DDBJ whole genome shotgun (WGS) entry which is preliminary data.</text>
</comment>
<dbReference type="EMBL" id="JAAKFY010000007">
    <property type="protein sequence ID" value="KAF3855426.1"/>
    <property type="molecule type" value="Genomic_DNA"/>
</dbReference>
<organism evidence="2 3">
    <name type="scientific">Dissostichus mawsoni</name>
    <name type="common">Antarctic cod</name>
    <dbReference type="NCBI Taxonomy" id="36200"/>
    <lineage>
        <taxon>Eukaryota</taxon>
        <taxon>Metazoa</taxon>
        <taxon>Chordata</taxon>
        <taxon>Craniata</taxon>
        <taxon>Vertebrata</taxon>
        <taxon>Euteleostomi</taxon>
        <taxon>Actinopterygii</taxon>
        <taxon>Neopterygii</taxon>
        <taxon>Teleostei</taxon>
        <taxon>Neoteleostei</taxon>
        <taxon>Acanthomorphata</taxon>
        <taxon>Eupercaria</taxon>
        <taxon>Perciformes</taxon>
        <taxon>Notothenioidei</taxon>
        <taxon>Nototheniidae</taxon>
        <taxon>Dissostichus</taxon>
    </lineage>
</organism>
<reference evidence="2 3" key="1">
    <citation type="submission" date="2020-03" db="EMBL/GenBank/DDBJ databases">
        <title>Dissostichus mawsoni Genome sequencing and assembly.</title>
        <authorList>
            <person name="Park H."/>
        </authorList>
    </citation>
    <scope>NUCLEOTIDE SEQUENCE [LARGE SCALE GENOMIC DNA]</scope>
    <source>
        <strain evidence="2">DM0001</strain>
        <tissue evidence="2">Muscle</tissue>
    </source>
</reference>
<feature type="transmembrane region" description="Helical" evidence="1">
    <location>
        <begin position="127"/>
        <end position="146"/>
    </location>
</feature>
<proteinExistence type="predicted"/>
<keyword evidence="1" id="KW-0812">Transmembrane</keyword>
<evidence type="ECO:0000256" key="1">
    <source>
        <dbReference type="SAM" id="Phobius"/>
    </source>
</evidence>
<name>A0A7J5Z1A7_DISMA</name>
<dbReference type="InterPro" id="IPR029255">
    <property type="entry name" value="CLN6"/>
</dbReference>
<dbReference type="OrthoDB" id="9970199at2759"/>
<dbReference type="GO" id="GO:0016020">
    <property type="term" value="C:membrane"/>
    <property type="evidence" value="ECO:0007669"/>
    <property type="project" value="TreeGrafter"/>
</dbReference>
<dbReference type="PANTHER" id="PTHR16244">
    <property type="entry name" value="CEROID-LIPOFUSCINOSIS NEURONAL PROTEIN 6"/>
    <property type="match status" value="1"/>
</dbReference>
<dbReference type="AlphaFoldDB" id="A0A7J5Z1A7"/>
<keyword evidence="1" id="KW-1133">Transmembrane helix</keyword>
<evidence type="ECO:0000313" key="3">
    <source>
        <dbReference type="Proteomes" id="UP000518266"/>
    </source>
</evidence>
<gene>
    <name evidence="2" type="ORF">F7725_023481</name>
</gene>
<evidence type="ECO:0000313" key="2">
    <source>
        <dbReference type="EMBL" id="KAF3855426.1"/>
    </source>
</evidence>
<accession>A0A7J5Z1A7</accession>
<keyword evidence="1" id="KW-0472">Membrane</keyword>
<feature type="transmembrane region" description="Helical" evidence="1">
    <location>
        <begin position="158"/>
        <end position="174"/>
    </location>
</feature>
<dbReference type="Pfam" id="PF15156">
    <property type="entry name" value="CLN6"/>
    <property type="match status" value="2"/>
</dbReference>
<sequence length="229" mass="25784">MQSFPRKRRNPALLAATLMGSRASGSEEVLPRPRFQLDLWLGFILHSWILDVGRPFVTLVLPADLFPLNRPSAAEYLHFLFNICTPLILLKPPPGDGRHHATARADWLPAAPVRQRKPNHGGAPPPRPGGCVPFFLALFLFFSGCFHHRTQEDKMPPAAWMLLLPSAAYYWFLMAEGQTFILFIFTFFAMTATFLCSSAPAPVLGFLSVERRRSEEETPRTHLHPPASR</sequence>
<dbReference type="GO" id="GO:0007040">
    <property type="term" value="P:lysosome organization"/>
    <property type="evidence" value="ECO:0007669"/>
    <property type="project" value="TreeGrafter"/>
</dbReference>
<feature type="transmembrane region" description="Helical" evidence="1">
    <location>
        <begin position="180"/>
        <end position="207"/>
    </location>
</feature>
<protein>
    <submittedName>
        <fullName evidence="2">Uncharacterized protein</fullName>
    </submittedName>
</protein>
<dbReference type="Proteomes" id="UP000518266">
    <property type="component" value="Unassembled WGS sequence"/>
</dbReference>
<dbReference type="PANTHER" id="PTHR16244:SF2">
    <property type="entry name" value="CEROID-LIPOFUSCINOSIS NEURONAL PROTEIN 6"/>
    <property type="match status" value="1"/>
</dbReference>
<dbReference type="GO" id="GO:0005783">
    <property type="term" value="C:endoplasmic reticulum"/>
    <property type="evidence" value="ECO:0007669"/>
    <property type="project" value="TreeGrafter"/>
</dbReference>